<protein>
    <submittedName>
        <fullName evidence="1">Uncharacterized protein</fullName>
    </submittedName>
</protein>
<accession>A0A2P2N584</accession>
<name>A0A2P2N584_RHIMU</name>
<organism evidence="1">
    <name type="scientific">Rhizophora mucronata</name>
    <name type="common">Asiatic mangrove</name>
    <dbReference type="NCBI Taxonomy" id="61149"/>
    <lineage>
        <taxon>Eukaryota</taxon>
        <taxon>Viridiplantae</taxon>
        <taxon>Streptophyta</taxon>
        <taxon>Embryophyta</taxon>
        <taxon>Tracheophyta</taxon>
        <taxon>Spermatophyta</taxon>
        <taxon>Magnoliopsida</taxon>
        <taxon>eudicotyledons</taxon>
        <taxon>Gunneridae</taxon>
        <taxon>Pentapetalae</taxon>
        <taxon>rosids</taxon>
        <taxon>fabids</taxon>
        <taxon>Malpighiales</taxon>
        <taxon>Rhizophoraceae</taxon>
        <taxon>Rhizophora</taxon>
    </lineage>
</organism>
<dbReference type="EMBL" id="GGEC01057101">
    <property type="protein sequence ID" value="MBX37585.1"/>
    <property type="molecule type" value="Transcribed_RNA"/>
</dbReference>
<reference evidence="1" key="1">
    <citation type="submission" date="2018-02" db="EMBL/GenBank/DDBJ databases">
        <title>Rhizophora mucronata_Transcriptome.</title>
        <authorList>
            <person name="Meera S.P."/>
            <person name="Sreeshan A."/>
            <person name="Augustine A."/>
        </authorList>
    </citation>
    <scope>NUCLEOTIDE SEQUENCE</scope>
    <source>
        <tissue evidence="1">Leaf</tissue>
    </source>
</reference>
<sequence length="39" mass="4690">MNVEKPKTHTIFVQIRPKTSVAQRLKMTRQKWSYKLTSQ</sequence>
<proteinExistence type="predicted"/>
<evidence type="ECO:0000313" key="1">
    <source>
        <dbReference type="EMBL" id="MBX37585.1"/>
    </source>
</evidence>
<dbReference type="AlphaFoldDB" id="A0A2P2N584"/>